<reference evidence="2 3" key="1">
    <citation type="submission" date="2024-07" db="EMBL/GenBank/DDBJ databases">
        <title>Marimonas sp.nov., isolated from tidal-flat sediment.</title>
        <authorList>
            <person name="Jayan J.N."/>
            <person name="Lee S.S."/>
        </authorList>
    </citation>
    <scope>NUCLEOTIDE SEQUENCE [LARGE SCALE GENOMIC DNA]</scope>
    <source>
        <strain evidence="2 3">MJW-29</strain>
    </source>
</reference>
<evidence type="ECO:0000256" key="1">
    <source>
        <dbReference type="SAM" id="Coils"/>
    </source>
</evidence>
<proteinExistence type="predicted"/>
<gene>
    <name evidence="2" type="ORF">AB2B41_18860</name>
</gene>
<feature type="coiled-coil region" evidence="1">
    <location>
        <begin position="69"/>
        <end position="114"/>
    </location>
</feature>
<dbReference type="EMBL" id="JBFNXX010000018">
    <property type="protein sequence ID" value="MEW9921674.1"/>
    <property type="molecule type" value="Genomic_DNA"/>
</dbReference>
<dbReference type="RefSeq" id="WP_367879374.1">
    <property type="nucleotide sequence ID" value="NZ_JBFNXX010000018.1"/>
</dbReference>
<keyword evidence="3" id="KW-1185">Reference proteome</keyword>
<name>A0ABV3RS03_9RHOB</name>
<protein>
    <submittedName>
        <fullName evidence="2">Uncharacterized protein</fullName>
    </submittedName>
</protein>
<sequence>MAPKLDKEVEKQIKLIWKELSRLNDIEKRLKFVEERGKVLADSLTSEKDLEKLMDVHIKKLERDQQDSMKATERRMEIQQKIYEAQEKKWDKENEKYRKESEKMLKEVEKQQLDVRLKVLEARIAKLGG</sequence>
<evidence type="ECO:0000313" key="3">
    <source>
        <dbReference type="Proteomes" id="UP001556098"/>
    </source>
</evidence>
<accession>A0ABV3RS03</accession>
<keyword evidence="1" id="KW-0175">Coiled coil</keyword>
<organism evidence="2 3">
    <name type="scientific">Sulfitobacter sediminis</name>
    <dbReference type="NCBI Taxonomy" id="3234186"/>
    <lineage>
        <taxon>Bacteria</taxon>
        <taxon>Pseudomonadati</taxon>
        <taxon>Pseudomonadota</taxon>
        <taxon>Alphaproteobacteria</taxon>
        <taxon>Rhodobacterales</taxon>
        <taxon>Roseobacteraceae</taxon>
        <taxon>Sulfitobacter</taxon>
    </lineage>
</organism>
<evidence type="ECO:0000313" key="2">
    <source>
        <dbReference type="EMBL" id="MEW9921674.1"/>
    </source>
</evidence>
<comment type="caution">
    <text evidence="2">The sequence shown here is derived from an EMBL/GenBank/DDBJ whole genome shotgun (WGS) entry which is preliminary data.</text>
</comment>
<dbReference type="Proteomes" id="UP001556098">
    <property type="component" value="Unassembled WGS sequence"/>
</dbReference>